<evidence type="ECO:0000313" key="3">
    <source>
        <dbReference type="Proteomes" id="UP001222770"/>
    </source>
</evidence>
<comment type="caution">
    <text evidence="2">The sequence shown here is derived from an EMBL/GenBank/DDBJ whole genome shotgun (WGS) entry which is preliminary data.</text>
</comment>
<name>A0ABT6CQ97_9SPHN</name>
<keyword evidence="1" id="KW-1133">Transmembrane helix</keyword>
<feature type="transmembrane region" description="Helical" evidence="1">
    <location>
        <begin position="41"/>
        <end position="62"/>
    </location>
</feature>
<dbReference type="Proteomes" id="UP001222770">
    <property type="component" value="Unassembled WGS sequence"/>
</dbReference>
<dbReference type="EMBL" id="JAROCY010000014">
    <property type="protein sequence ID" value="MDF8334532.1"/>
    <property type="molecule type" value="Genomic_DNA"/>
</dbReference>
<reference evidence="2 3" key="1">
    <citation type="submission" date="2023-03" db="EMBL/GenBank/DDBJ databases">
        <title>Novosphingobium cyanobacteriorum sp. nov., isolated from a eutrophic reservoir during the Microcystis bloom period.</title>
        <authorList>
            <person name="Kang M."/>
            <person name="Le V."/>
            <person name="Ko S.-R."/>
            <person name="Lee S.-A."/>
            <person name="Ahn C.-Y."/>
        </authorList>
    </citation>
    <scope>NUCLEOTIDE SEQUENCE [LARGE SCALE GENOMIC DNA]</scope>
    <source>
        <strain evidence="2 3">HBC54</strain>
    </source>
</reference>
<proteinExistence type="predicted"/>
<keyword evidence="1" id="KW-0472">Membrane</keyword>
<evidence type="ECO:0000313" key="2">
    <source>
        <dbReference type="EMBL" id="MDF8334532.1"/>
    </source>
</evidence>
<feature type="transmembrane region" description="Helical" evidence="1">
    <location>
        <begin position="12"/>
        <end position="35"/>
    </location>
</feature>
<gene>
    <name evidence="2" type="ORF">POM99_15095</name>
</gene>
<keyword evidence="3" id="KW-1185">Reference proteome</keyword>
<accession>A0ABT6CQ97</accession>
<organism evidence="2 3">
    <name type="scientific">Novosphingobium cyanobacteriorum</name>
    <dbReference type="NCBI Taxonomy" id="3024215"/>
    <lineage>
        <taxon>Bacteria</taxon>
        <taxon>Pseudomonadati</taxon>
        <taxon>Pseudomonadota</taxon>
        <taxon>Alphaproteobacteria</taxon>
        <taxon>Sphingomonadales</taxon>
        <taxon>Sphingomonadaceae</taxon>
        <taxon>Novosphingobium</taxon>
    </lineage>
</organism>
<keyword evidence="1" id="KW-0812">Transmembrane</keyword>
<evidence type="ECO:0000256" key="1">
    <source>
        <dbReference type="SAM" id="Phobius"/>
    </source>
</evidence>
<sequence>MNGDPAFARFMVLQAVRLSGALLALAGVVLLSGRYGAFPPTLGYILIGAGLVDFFALPPLLAKRWKSPE</sequence>
<protein>
    <submittedName>
        <fullName evidence="2">Uncharacterized protein</fullName>
    </submittedName>
</protein>
<dbReference type="RefSeq" id="WP_277279281.1">
    <property type="nucleotide sequence ID" value="NZ_JAROCY010000014.1"/>
</dbReference>